<gene>
    <name evidence="1" type="ORF">NPIRD3C_1749</name>
</gene>
<proteinExistence type="predicted"/>
<dbReference type="KEGG" id="nid:NPIRD3C_1749"/>
<reference evidence="1 2" key="2">
    <citation type="journal article" date="2016" name="ISME J.">
        <title>Physiological and genomic characterization of two novel marine thaumarchaeal strains indicates niche differentiation.</title>
        <authorList>
            <person name="Bayer B."/>
            <person name="Vojvoda J."/>
            <person name="Offre P."/>
            <person name="Alves R.J."/>
            <person name="Elisabeth N.H."/>
            <person name="Garcia J.A."/>
            <person name="Volland J.M."/>
            <person name="Srivastava A."/>
            <person name="Schleper C."/>
            <person name="Herndl G.J."/>
        </authorList>
    </citation>
    <scope>NUCLEOTIDE SEQUENCE [LARGE SCALE GENOMIC DNA]</scope>
    <source>
        <strain evidence="1 2">D3C</strain>
    </source>
</reference>
<dbReference type="EMBL" id="CP010868">
    <property type="protein sequence ID" value="AJM92961.1"/>
    <property type="molecule type" value="Genomic_DNA"/>
</dbReference>
<name>A0A0C5BXC2_9ARCH</name>
<evidence type="ECO:0000313" key="2">
    <source>
        <dbReference type="Proteomes" id="UP000032027"/>
    </source>
</evidence>
<sequence>MSERIQCPYCKKFLVKGFLSRHIQAFHKSNTDNVFSSF</sequence>
<evidence type="ECO:0000313" key="1">
    <source>
        <dbReference type="EMBL" id="AJM92961.1"/>
    </source>
</evidence>
<accession>A0A0C5BXC2</accession>
<dbReference type="AlphaFoldDB" id="A0A0C5BXC2"/>
<reference evidence="1 2" key="3">
    <citation type="journal article" date="2019" name="Int. J. Syst. Evol. Microbiol.">
        <title>Nitrosopumilus adriaticus sp. nov. and Nitrosopumilus piranensis sp. nov., two ammonia-oxidizing archaea from the Adriatic Sea and members of the class Nitrososphaeria.</title>
        <authorList>
            <person name="Bayer B."/>
            <person name="Vojvoda J."/>
            <person name="Reinthaler T."/>
            <person name="Reyes C."/>
            <person name="Pinto M."/>
            <person name="Herndl G.J."/>
        </authorList>
    </citation>
    <scope>NUCLEOTIDE SEQUENCE [LARGE SCALE GENOMIC DNA]</scope>
    <source>
        <strain evidence="1 2">D3C</strain>
    </source>
</reference>
<organism evidence="1 2">
    <name type="scientific">Nitrosopumilus piranensis</name>
    <dbReference type="NCBI Taxonomy" id="1582439"/>
    <lineage>
        <taxon>Archaea</taxon>
        <taxon>Nitrososphaerota</taxon>
        <taxon>Nitrososphaeria</taxon>
        <taxon>Nitrosopumilales</taxon>
        <taxon>Nitrosopumilaceae</taxon>
        <taxon>Nitrosopumilus</taxon>
    </lineage>
</organism>
<evidence type="ECO:0008006" key="3">
    <source>
        <dbReference type="Google" id="ProtNLM"/>
    </source>
</evidence>
<protein>
    <recommendedName>
        <fullName evidence="3">C2H2-type domain-containing protein</fullName>
    </recommendedName>
</protein>
<dbReference type="Proteomes" id="UP000032027">
    <property type="component" value="Chromosome"/>
</dbReference>
<keyword evidence="2" id="KW-1185">Reference proteome</keyword>
<dbReference type="HOGENOM" id="CLU_3322782_0_0_2"/>
<reference evidence="2" key="1">
    <citation type="submission" date="2015-02" db="EMBL/GenBank/DDBJ databases">
        <title>Characterization of two novel Thaumarchaeota isolated from the Northern Adriatic Sea.</title>
        <authorList>
            <person name="Bayer B."/>
            <person name="Vojvoda J."/>
            <person name="Offre P."/>
            <person name="Srivastava A."/>
            <person name="Elisabeth N."/>
            <person name="Garcia J.A.L."/>
            <person name="Schleper C."/>
            <person name="Herndl G.J."/>
        </authorList>
    </citation>
    <scope>NUCLEOTIDE SEQUENCE [LARGE SCALE GENOMIC DNA]</scope>
    <source>
        <strain evidence="2">D3C</strain>
    </source>
</reference>